<accession>A0A4C1ZAK2</accession>
<sequence length="160" mass="17672">MISRHLPRSVPVTYIPRPSRHGKLLISSARLWGGAGGAGRAPYVTAGAARATRRPGQLALSRAALDESAARKLRRRLRDIAAAVSQNRLYFFIEPCVPVNRIEWCRSAAGPRSAVADVARSFRGRRTRRYVCHVLAHSTLKGARSRPVRQGRARFRPPAS</sequence>
<reference evidence="1 2" key="1">
    <citation type="journal article" date="2019" name="Commun. Biol.">
        <title>The bagworm genome reveals a unique fibroin gene that provides high tensile strength.</title>
        <authorList>
            <person name="Kono N."/>
            <person name="Nakamura H."/>
            <person name="Ohtoshi R."/>
            <person name="Tomita M."/>
            <person name="Numata K."/>
            <person name="Arakawa K."/>
        </authorList>
    </citation>
    <scope>NUCLEOTIDE SEQUENCE [LARGE SCALE GENOMIC DNA]</scope>
</reference>
<name>A0A4C1ZAK2_EUMVA</name>
<organism evidence="1 2">
    <name type="scientific">Eumeta variegata</name>
    <name type="common">Bagworm moth</name>
    <name type="synonym">Eumeta japonica</name>
    <dbReference type="NCBI Taxonomy" id="151549"/>
    <lineage>
        <taxon>Eukaryota</taxon>
        <taxon>Metazoa</taxon>
        <taxon>Ecdysozoa</taxon>
        <taxon>Arthropoda</taxon>
        <taxon>Hexapoda</taxon>
        <taxon>Insecta</taxon>
        <taxon>Pterygota</taxon>
        <taxon>Neoptera</taxon>
        <taxon>Endopterygota</taxon>
        <taxon>Lepidoptera</taxon>
        <taxon>Glossata</taxon>
        <taxon>Ditrysia</taxon>
        <taxon>Tineoidea</taxon>
        <taxon>Psychidae</taxon>
        <taxon>Oiketicinae</taxon>
        <taxon>Eumeta</taxon>
    </lineage>
</organism>
<proteinExistence type="predicted"/>
<protein>
    <submittedName>
        <fullName evidence="1">Uncharacterized protein</fullName>
    </submittedName>
</protein>
<dbReference type="AlphaFoldDB" id="A0A4C1ZAK2"/>
<comment type="caution">
    <text evidence="1">The sequence shown here is derived from an EMBL/GenBank/DDBJ whole genome shotgun (WGS) entry which is preliminary data.</text>
</comment>
<gene>
    <name evidence="1" type="ORF">EVAR_69414_1</name>
</gene>
<evidence type="ECO:0000313" key="1">
    <source>
        <dbReference type="EMBL" id="GBP84838.1"/>
    </source>
</evidence>
<dbReference type="Proteomes" id="UP000299102">
    <property type="component" value="Unassembled WGS sequence"/>
</dbReference>
<keyword evidence="2" id="KW-1185">Reference proteome</keyword>
<dbReference type="EMBL" id="BGZK01001701">
    <property type="protein sequence ID" value="GBP84838.1"/>
    <property type="molecule type" value="Genomic_DNA"/>
</dbReference>
<evidence type="ECO:0000313" key="2">
    <source>
        <dbReference type="Proteomes" id="UP000299102"/>
    </source>
</evidence>